<accession>A0A9W7CPM0</accession>
<organism evidence="3 4">
    <name type="scientific">Phytophthora fragariaefolia</name>
    <dbReference type="NCBI Taxonomy" id="1490495"/>
    <lineage>
        <taxon>Eukaryota</taxon>
        <taxon>Sar</taxon>
        <taxon>Stramenopiles</taxon>
        <taxon>Oomycota</taxon>
        <taxon>Peronosporomycetes</taxon>
        <taxon>Peronosporales</taxon>
        <taxon>Peronosporaceae</taxon>
        <taxon>Phytophthora</taxon>
    </lineage>
</organism>
<sequence>MDDADVEMEFISVMGVLVPMEVTKGVSADAKRFAGGGLSSGEEAPESEEVDTDTNHGASNSSEHTEDTCVHSECSDSGETEDKYSDQNEAQKRKHPNCTKVAATQGKYVDHSDARLENEDNDVVAAVEGNSSSVTGVGSNRKEVEMKASGTLASQKASLKTENRSGVRKRKRKKHRRKEQQENTSNKRQEKLLHVEVKERRSDGSSVTEAKRSKRESMENVDETLKSTSKVLKQSSMSPSKKMTGAAKNERNIASEKETLGETIMPINEETATVSSTSVTAGLPPVVASGPKRRVKRHRIGQGEVTTKLKQHKVVASTDECKIQNTWKLDSDDEAHGTQDGKARLKPMKLQKTALAVNNISNSRVETIKTGSSSRCAYPECTQSARYKSRCLEHCQRARCSLPGCSKFAHSGGKCISHGGGARCTEDGCQARARSMGKCYAHGGGIKCSHPECTTRAKTKGKCIAHGGGTLCSETGCSKLVVSGGKCIAHGGKIKCSYPGCGKRVHIHVRRKCIDHSKSRAETEVTNNSKRPEKTTALTTEFDSTTNENDENNPRSSLENCIAVKAESPQSKRCTAKSSGVRRKRGQSSERIGDTAGESKSAPESKAVVKRRRKQLSPESARAEQEAMSLRSGQRLTRVSNSRYGVRSEEDALQMALKLSEIEY</sequence>
<feature type="compositionally biased region" description="Polar residues" evidence="1">
    <location>
        <begin position="226"/>
        <end position="241"/>
    </location>
</feature>
<feature type="compositionally biased region" description="Basic and acidic residues" evidence="1">
    <location>
        <begin position="63"/>
        <end position="91"/>
    </location>
</feature>
<feature type="domain" description="WRKY19-like zinc finger" evidence="2">
    <location>
        <begin position="445"/>
        <end position="468"/>
    </location>
</feature>
<dbReference type="PANTHER" id="PTHR31827">
    <property type="entry name" value="EMB|CAB89363.1"/>
    <property type="match status" value="1"/>
</dbReference>
<feature type="compositionally biased region" description="Low complexity" evidence="1">
    <location>
        <begin position="129"/>
        <end position="139"/>
    </location>
</feature>
<feature type="domain" description="WRKY19-like zinc finger" evidence="2">
    <location>
        <begin position="399"/>
        <end position="420"/>
    </location>
</feature>
<feature type="compositionally biased region" description="Basic residues" evidence="1">
    <location>
        <begin position="166"/>
        <end position="178"/>
    </location>
</feature>
<dbReference type="OrthoDB" id="127380at2759"/>
<protein>
    <submittedName>
        <fullName evidence="3">Unnamed protein product</fullName>
    </submittedName>
</protein>
<evidence type="ECO:0000313" key="4">
    <source>
        <dbReference type="Proteomes" id="UP001165121"/>
    </source>
</evidence>
<name>A0A9W7CPM0_9STRA</name>
<feature type="compositionally biased region" description="Acidic residues" evidence="1">
    <location>
        <begin position="43"/>
        <end position="52"/>
    </location>
</feature>
<feature type="compositionally biased region" description="Polar residues" evidence="1">
    <location>
        <begin position="536"/>
        <end position="547"/>
    </location>
</feature>
<evidence type="ECO:0000259" key="2">
    <source>
        <dbReference type="Pfam" id="PF24906"/>
    </source>
</evidence>
<dbReference type="Proteomes" id="UP001165121">
    <property type="component" value="Unassembled WGS sequence"/>
</dbReference>
<evidence type="ECO:0000313" key="3">
    <source>
        <dbReference type="EMBL" id="GMF37757.1"/>
    </source>
</evidence>
<dbReference type="AlphaFoldDB" id="A0A9W7CPM0"/>
<dbReference type="InterPro" id="IPR056866">
    <property type="entry name" value="Znf_WRKY19"/>
</dbReference>
<dbReference type="PANTHER" id="PTHR31827:SF1">
    <property type="entry name" value="EMB|CAB89363.1"/>
    <property type="match status" value="1"/>
</dbReference>
<gene>
    <name evidence="3" type="ORF">Pfra01_001066700</name>
</gene>
<dbReference type="Pfam" id="PF24906">
    <property type="entry name" value="Zf_WRKY19"/>
    <property type="match status" value="2"/>
</dbReference>
<proteinExistence type="predicted"/>
<feature type="region of interest" description="Disordered" evidence="1">
    <location>
        <begin position="31"/>
        <end position="253"/>
    </location>
</feature>
<evidence type="ECO:0000256" key="1">
    <source>
        <dbReference type="SAM" id="MobiDB-lite"/>
    </source>
</evidence>
<feature type="region of interest" description="Disordered" evidence="1">
    <location>
        <begin position="572"/>
        <end position="650"/>
    </location>
</feature>
<feature type="compositionally biased region" description="Polar residues" evidence="1">
    <location>
        <begin position="631"/>
        <end position="643"/>
    </location>
</feature>
<reference evidence="3" key="1">
    <citation type="submission" date="2023-04" db="EMBL/GenBank/DDBJ databases">
        <title>Phytophthora fragariaefolia NBRC 109709.</title>
        <authorList>
            <person name="Ichikawa N."/>
            <person name="Sato H."/>
            <person name="Tonouchi N."/>
        </authorList>
    </citation>
    <scope>NUCLEOTIDE SEQUENCE</scope>
    <source>
        <strain evidence="3">NBRC 109709</strain>
    </source>
</reference>
<feature type="compositionally biased region" description="Basic and acidic residues" evidence="1">
    <location>
        <begin position="179"/>
        <end position="218"/>
    </location>
</feature>
<keyword evidence="4" id="KW-1185">Reference proteome</keyword>
<feature type="region of interest" description="Disordered" evidence="1">
    <location>
        <begin position="273"/>
        <end position="297"/>
    </location>
</feature>
<comment type="caution">
    <text evidence="3">The sequence shown here is derived from an EMBL/GenBank/DDBJ whole genome shotgun (WGS) entry which is preliminary data.</text>
</comment>
<feature type="region of interest" description="Disordered" evidence="1">
    <location>
        <begin position="518"/>
        <end position="556"/>
    </location>
</feature>
<feature type="compositionally biased region" description="Basic and acidic residues" evidence="1">
    <location>
        <begin position="108"/>
        <end position="118"/>
    </location>
</feature>
<dbReference type="EMBL" id="BSXT01001036">
    <property type="protein sequence ID" value="GMF37757.1"/>
    <property type="molecule type" value="Genomic_DNA"/>
</dbReference>